<dbReference type="Proteomes" id="UP000472262">
    <property type="component" value="Unassembled WGS sequence"/>
</dbReference>
<dbReference type="SMART" id="SM00322">
    <property type="entry name" value="KH"/>
    <property type="match status" value="2"/>
</dbReference>
<dbReference type="Pfam" id="PF00013">
    <property type="entry name" value="KH_1"/>
    <property type="match status" value="2"/>
</dbReference>
<dbReference type="FunFam" id="3.30.1370.10:FF:000002">
    <property type="entry name" value="poly(RC)-binding protein 2 isoform X1"/>
    <property type="match status" value="1"/>
</dbReference>
<dbReference type="GO" id="GO:0003723">
    <property type="term" value="F:RNA binding"/>
    <property type="evidence" value="ECO:0007669"/>
    <property type="project" value="UniProtKB-UniRule"/>
</dbReference>
<sequence length="209" mass="22210">MNEKEGGVCEGGLNVTLTIRLLMHGKVRHISDPHRKGETVKKMREESGARINISDGSSPERIVTITGQSEVIFKAFAMIAEKFEEDILASMINSTVTSRPPVTLRLVFPASQCGSLIGKGGSKIKEIRESTGAQVQVAGDLLPDSTERAVTISGTPRAITQCVKHICTIMLESPPKGATIPYRPKPTAGGSHTVLAQPHAASVSSPSIS</sequence>
<keyword evidence="6" id="KW-1185">Reference proteome</keyword>
<dbReference type="Gene3D" id="3.30.1370.10">
    <property type="entry name" value="K Homology domain, type 1"/>
    <property type="match status" value="2"/>
</dbReference>
<dbReference type="SUPFAM" id="SSF54791">
    <property type="entry name" value="Eukaryotic type KH-domain (KH-domain type I)"/>
    <property type="match status" value="2"/>
</dbReference>
<feature type="domain" description="K Homology" evidence="4">
    <location>
        <begin position="15"/>
        <end position="84"/>
    </location>
</feature>
<dbReference type="InterPro" id="IPR004087">
    <property type="entry name" value="KH_dom"/>
</dbReference>
<dbReference type="Ensembl" id="ENSSGRT00000087693.1">
    <property type="protein sequence ID" value="ENSSGRP00000082361.1"/>
    <property type="gene ID" value="ENSSGRG00000041643.1"/>
</dbReference>
<name>A0A672R1A2_SINGR</name>
<accession>A0A672R1A2</accession>
<keyword evidence="1" id="KW-0677">Repeat</keyword>
<feature type="domain" description="K Homology" evidence="4">
    <location>
        <begin position="100"/>
        <end position="171"/>
    </location>
</feature>
<evidence type="ECO:0000313" key="5">
    <source>
        <dbReference type="Ensembl" id="ENSSGRP00000082361.1"/>
    </source>
</evidence>
<organism evidence="5 6">
    <name type="scientific">Sinocyclocheilus grahami</name>
    <name type="common">Dianchi golden-line fish</name>
    <name type="synonym">Barbus grahami</name>
    <dbReference type="NCBI Taxonomy" id="75366"/>
    <lineage>
        <taxon>Eukaryota</taxon>
        <taxon>Metazoa</taxon>
        <taxon>Chordata</taxon>
        <taxon>Craniata</taxon>
        <taxon>Vertebrata</taxon>
        <taxon>Euteleostomi</taxon>
        <taxon>Actinopterygii</taxon>
        <taxon>Neopterygii</taxon>
        <taxon>Teleostei</taxon>
        <taxon>Ostariophysi</taxon>
        <taxon>Cypriniformes</taxon>
        <taxon>Cyprinidae</taxon>
        <taxon>Cyprininae</taxon>
        <taxon>Sinocyclocheilus</taxon>
    </lineage>
</organism>
<dbReference type="PANTHER" id="PTHR10288">
    <property type="entry name" value="KH DOMAIN CONTAINING RNA BINDING PROTEIN"/>
    <property type="match status" value="1"/>
</dbReference>
<gene>
    <name evidence="5" type="primary">LOC107582498</name>
</gene>
<feature type="region of interest" description="Disordered" evidence="3">
    <location>
        <begin position="177"/>
        <end position="209"/>
    </location>
</feature>
<dbReference type="AlphaFoldDB" id="A0A672R1A2"/>
<reference evidence="5" key="2">
    <citation type="submission" date="2025-09" db="UniProtKB">
        <authorList>
            <consortium name="Ensembl"/>
        </authorList>
    </citation>
    <scope>IDENTIFICATION</scope>
</reference>
<evidence type="ECO:0000313" key="6">
    <source>
        <dbReference type="Proteomes" id="UP000472262"/>
    </source>
</evidence>
<keyword evidence="2" id="KW-0694">RNA-binding</keyword>
<dbReference type="InterPro" id="IPR036612">
    <property type="entry name" value="KH_dom_type_1_sf"/>
</dbReference>
<dbReference type="PROSITE" id="PS50084">
    <property type="entry name" value="KH_TYPE_1"/>
    <property type="match status" value="2"/>
</dbReference>
<evidence type="ECO:0000259" key="4">
    <source>
        <dbReference type="SMART" id="SM00322"/>
    </source>
</evidence>
<dbReference type="InterPro" id="IPR004088">
    <property type="entry name" value="KH_dom_type_1"/>
</dbReference>
<protein>
    <submittedName>
        <fullName evidence="5">Poly(rC)-binding protein 3-like</fullName>
    </submittedName>
</protein>
<evidence type="ECO:0000256" key="1">
    <source>
        <dbReference type="ARBA" id="ARBA00022737"/>
    </source>
</evidence>
<reference evidence="5" key="1">
    <citation type="submission" date="2025-08" db="UniProtKB">
        <authorList>
            <consortium name="Ensembl"/>
        </authorList>
    </citation>
    <scope>IDENTIFICATION</scope>
</reference>
<evidence type="ECO:0000256" key="2">
    <source>
        <dbReference type="PROSITE-ProRule" id="PRU00117"/>
    </source>
</evidence>
<evidence type="ECO:0000256" key="3">
    <source>
        <dbReference type="SAM" id="MobiDB-lite"/>
    </source>
</evidence>
<proteinExistence type="predicted"/>